<evidence type="ECO:0008006" key="5">
    <source>
        <dbReference type="Google" id="ProtNLM"/>
    </source>
</evidence>
<dbReference type="Ensembl" id="ENSSFAT00005002995.1">
    <property type="protein sequence ID" value="ENSSFAP00005002775.1"/>
    <property type="gene ID" value="ENSSFAG00005001884.1"/>
</dbReference>
<dbReference type="GO" id="GO:0008083">
    <property type="term" value="F:growth factor activity"/>
    <property type="evidence" value="ECO:0007669"/>
    <property type="project" value="InterPro"/>
</dbReference>
<dbReference type="SMART" id="SM00442">
    <property type="entry name" value="FGF"/>
    <property type="match status" value="1"/>
</dbReference>
<dbReference type="AlphaFoldDB" id="A0A672FEH8"/>
<reference evidence="3" key="3">
    <citation type="submission" date="2025-09" db="UniProtKB">
        <authorList>
            <consortium name="Ensembl"/>
        </authorList>
    </citation>
    <scope>IDENTIFICATION</scope>
</reference>
<proteinExistence type="inferred from homology"/>
<dbReference type="InParanoid" id="A0A672FEH8"/>
<dbReference type="InterPro" id="IPR002209">
    <property type="entry name" value="Fibroblast_GF_fam"/>
</dbReference>
<keyword evidence="4" id="KW-1185">Reference proteome</keyword>
<evidence type="ECO:0000256" key="2">
    <source>
        <dbReference type="SAM" id="MobiDB-lite"/>
    </source>
</evidence>
<evidence type="ECO:0000313" key="3">
    <source>
        <dbReference type="Ensembl" id="ENSSFAP00005002775.1"/>
    </source>
</evidence>
<evidence type="ECO:0000256" key="1">
    <source>
        <dbReference type="ARBA" id="ARBA00007936"/>
    </source>
</evidence>
<dbReference type="Pfam" id="PF00167">
    <property type="entry name" value="FGF"/>
    <property type="match status" value="1"/>
</dbReference>
<reference evidence="3" key="2">
    <citation type="submission" date="2025-08" db="UniProtKB">
        <authorList>
            <consortium name="Ensembl"/>
        </authorList>
    </citation>
    <scope>IDENTIFICATION</scope>
</reference>
<comment type="similarity">
    <text evidence="1">Belongs to the heparin-binding growth factors family.</text>
</comment>
<dbReference type="SUPFAM" id="SSF50353">
    <property type="entry name" value="Cytokine"/>
    <property type="match status" value="1"/>
</dbReference>
<gene>
    <name evidence="3" type="primary">fgf19</name>
</gene>
<dbReference type="PANTHER" id="PTHR11486">
    <property type="entry name" value="FIBROBLAST GROWTH FACTOR"/>
    <property type="match status" value="1"/>
</dbReference>
<dbReference type="Gene3D" id="2.80.10.50">
    <property type="match status" value="1"/>
</dbReference>
<reference evidence="3" key="1">
    <citation type="submission" date="2019-06" db="EMBL/GenBank/DDBJ databases">
        <authorList>
            <consortium name="Wellcome Sanger Institute Data Sharing"/>
        </authorList>
    </citation>
    <scope>NUCLEOTIDE SEQUENCE [LARGE SCALE GENOMIC DNA]</scope>
</reference>
<accession>A0A672FEH8</accession>
<dbReference type="InterPro" id="IPR008996">
    <property type="entry name" value="IL1/FGF"/>
</dbReference>
<name>A0A672FEH8_SALFA</name>
<evidence type="ECO:0000313" key="4">
    <source>
        <dbReference type="Proteomes" id="UP000472267"/>
    </source>
</evidence>
<feature type="region of interest" description="Disordered" evidence="2">
    <location>
        <begin position="173"/>
        <end position="217"/>
    </location>
</feature>
<dbReference type="Proteomes" id="UP000472267">
    <property type="component" value="Chromosome 1"/>
</dbReference>
<sequence length="217" mass="23509">MVQGCVVISFWELDRRKRLIWVCMPLSDPGPHITQGWGQVVRLRHLFATRSGLHLLISGDGQIRGSADQSVHSLLEIRPVDLGSVVFIGVATSHFLCMGGDGTLYSSLTYSPDDCTFREHILADGHSVYTSAAHGVLLSLGGLQQGQRGQRGQRGSHRGVPALAQFLPRINTLDQTSSPRPEAPSPPGAAQTDAPPDAMDSYGKLSQIIHSPSFHKR</sequence>
<dbReference type="OMA" id="GPHVYYG"/>
<protein>
    <recommendedName>
        <fullName evidence="5">Fibroblast growth factor</fullName>
    </recommendedName>
</protein>
<dbReference type="FunCoup" id="A0A672FEH8">
    <property type="interactions" value="1179"/>
</dbReference>
<organism evidence="3 4">
    <name type="scientific">Salarias fasciatus</name>
    <name type="common">Jewelled blenny</name>
    <name type="synonym">Blennius fasciatus</name>
    <dbReference type="NCBI Taxonomy" id="181472"/>
    <lineage>
        <taxon>Eukaryota</taxon>
        <taxon>Metazoa</taxon>
        <taxon>Chordata</taxon>
        <taxon>Craniata</taxon>
        <taxon>Vertebrata</taxon>
        <taxon>Euteleostomi</taxon>
        <taxon>Actinopterygii</taxon>
        <taxon>Neopterygii</taxon>
        <taxon>Teleostei</taxon>
        <taxon>Neoteleostei</taxon>
        <taxon>Acanthomorphata</taxon>
        <taxon>Ovalentaria</taxon>
        <taxon>Blenniimorphae</taxon>
        <taxon>Blenniiformes</taxon>
        <taxon>Blennioidei</taxon>
        <taxon>Blenniidae</taxon>
        <taxon>Salariinae</taxon>
        <taxon>Salarias</taxon>
    </lineage>
</organism>